<feature type="compositionally biased region" description="Basic and acidic residues" evidence="1">
    <location>
        <begin position="17"/>
        <end position="42"/>
    </location>
</feature>
<gene>
    <name evidence="2" type="ORF">PVK06_039390</name>
</gene>
<feature type="region of interest" description="Disordered" evidence="1">
    <location>
        <begin position="1"/>
        <end position="81"/>
    </location>
</feature>
<dbReference type="Proteomes" id="UP001358586">
    <property type="component" value="Chromosome 11"/>
</dbReference>
<feature type="compositionally biased region" description="Acidic residues" evidence="1">
    <location>
        <begin position="43"/>
        <end position="58"/>
    </location>
</feature>
<evidence type="ECO:0000313" key="3">
    <source>
        <dbReference type="Proteomes" id="UP001358586"/>
    </source>
</evidence>
<feature type="compositionally biased region" description="Polar residues" evidence="1">
    <location>
        <begin position="59"/>
        <end position="74"/>
    </location>
</feature>
<organism evidence="2 3">
    <name type="scientific">Gossypium arboreum</name>
    <name type="common">Tree cotton</name>
    <name type="synonym">Gossypium nanking</name>
    <dbReference type="NCBI Taxonomy" id="29729"/>
    <lineage>
        <taxon>Eukaryota</taxon>
        <taxon>Viridiplantae</taxon>
        <taxon>Streptophyta</taxon>
        <taxon>Embryophyta</taxon>
        <taxon>Tracheophyta</taxon>
        <taxon>Spermatophyta</taxon>
        <taxon>Magnoliopsida</taxon>
        <taxon>eudicotyledons</taxon>
        <taxon>Gunneridae</taxon>
        <taxon>Pentapetalae</taxon>
        <taxon>rosids</taxon>
        <taxon>malvids</taxon>
        <taxon>Malvales</taxon>
        <taxon>Malvaceae</taxon>
        <taxon>Malvoideae</taxon>
        <taxon>Gossypium</taxon>
    </lineage>
</organism>
<sequence length="81" mass="9239">MKMPPAPPNKTAKAKVKKTDWPTKWERRLGRDGKEDMIKPQVEDEEEKDDEATEDDDFSSYQGNLKNAFASTRQPKGGPVF</sequence>
<evidence type="ECO:0000313" key="2">
    <source>
        <dbReference type="EMBL" id="KAK5784851.1"/>
    </source>
</evidence>
<accession>A0ABR0N2Z8</accession>
<comment type="caution">
    <text evidence="2">The sequence shown here is derived from an EMBL/GenBank/DDBJ whole genome shotgun (WGS) entry which is preliminary data.</text>
</comment>
<dbReference type="EMBL" id="JARKNE010000011">
    <property type="protein sequence ID" value="KAK5784851.1"/>
    <property type="molecule type" value="Genomic_DNA"/>
</dbReference>
<protein>
    <submittedName>
        <fullName evidence="2">Uncharacterized protein</fullName>
    </submittedName>
</protein>
<proteinExistence type="predicted"/>
<keyword evidence="3" id="KW-1185">Reference proteome</keyword>
<evidence type="ECO:0000256" key="1">
    <source>
        <dbReference type="SAM" id="MobiDB-lite"/>
    </source>
</evidence>
<name>A0ABR0N2Z8_GOSAR</name>
<reference evidence="2 3" key="1">
    <citation type="submission" date="2023-03" db="EMBL/GenBank/DDBJ databases">
        <title>WGS of Gossypium arboreum.</title>
        <authorList>
            <person name="Yu D."/>
        </authorList>
    </citation>
    <scope>NUCLEOTIDE SEQUENCE [LARGE SCALE GENOMIC DNA]</scope>
    <source>
        <tissue evidence="2">Leaf</tissue>
    </source>
</reference>